<dbReference type="RefSeq" id="WP_396944983.1">
    <property type="nucleotide sequence ID" value="NZ_JBIRXV010000001.1"/>
</dbReference>
<protein>
    <submittedName>
        <fullName evidence="3">DUF3644 domain-containing protein</fullName>
    </submittedName>
</protein>
<accession>A0ABW7WCP3</accession>
<dbReference type="EMBL" id="JBIRXV010000001">
    <property type="protein sequence ID" value="MFI2320635.1"/>
    <property type="molecule type" value="Genomic_DNA"/>
</dbReference>
<reference evidence="3 4" key="1">
    <citation type="submission" date="2024-10" db="EMBL/GenBank/DDBJ databases">
        <title>The Natural Products Discovery Center: Release of the First 8490 Sequenced Strains for Exploring Actinobacteria Biosynthetic Diversity.</title>
        <authorList>
            <person name="Kalkreuter E."/>
            <person name="Kautsar S.A."/>
            <person name="Yang D."/>
            <person name="Bader C.D."/>
            <person name="Teijaro C.N."/>
            <person name="Fluegel L."/>
            <person name="Davis C.M."/>
            <person name="Simpson J.R."/>
            <person name="Lauterbach L."/>
            <person name="Steele A.D."/>
            <person name="Gui C."/>
            <person name="Meng S."/>
            <person name="Li G."/>
            <person name="Viehrig K."/>
            <person name="Ye F."/>
            <person name="Su P."/>
            <person name="Kiefer A.F."/>
            <person name="Nichols A."/>
            <person name="Cepeda A.J."/>
            <person name="Yan W."/>
            <person name="Fan B."/>
            <person name="Jiang Y."/>
            <person name="Adhikari A."/>
            <person name="Zheng C.-J."/>
            <person name="Schuster L."/>
            <person name="Cowan T.M."/>
            <person name="Smanski M.J."/>
            <person name="Chevrette M.G."/>
            <person name="De Carvalho L.P.S."/>
            <person name="Shen B."/>
        </authorList>
    </citation>
    <scope>NUCLEOTIDE SEQUENCE [LARGE SCALE GENOMIC DNA]</scope>
    <source>
        <strain evidence="3 4">NPDC019626</strain>
    </source>
</reference>
<sequence length="336" mass="37739">MGAPYVSIKRLADNSLAAMLAAVEVYNKPRMTYRDEVTVMLVVNAWELALKATLRQQRQSIFYPKKPGQRYLSVSIDDALGRMNAQNLWPHGIDGTATTANIKALTEYRDRAIHLYNAQGLGALIHPFLQQNVLNYRDFVLAKFKKDLADSMTWQLLPLGATAPADAVQFMKADNSSTMVAEVEDFINELRKLMDDAEAGGADMGRLAVTYDIHLQSQKKMTSADLVVAVSTTADGQIAIQKTDPNQTHPFSATELLRRVNNKRSGRALNSHDLLVVCWKESLRDNRRYAWKHSNAATHVWSGDAVNYLSSISDERFDKLRAEYRQYQQTRDAKGG</sequence>
<name>A0ABW7WCP3_9NOCA</name>
<dbReference type="Proteomes" id="UP001611450">
    <property type="component" value="Unassembled WGS sequence"/>
</dbReference>
<dbReference type="InterPro" id="IPR022104">
    <property type="entry name" value="DUF3644"/>
</dbReference>
<dbReference type="Pfam" id="PF12358">
    <property type="entry name" value="DUF3644"/>
    <property type="match status" value="1"/>
</dbReference>
<evidence type="ECO:0000313" key="3">
    <source>
        <dbReference type="EMBL" id="MFI2320635.1"/>
    </source>
</evidence>
<gene>
    <name evidence="3" type="ORF">ACH47G_09100</name>
</gene>
<evidence type="ECO:0000259" key="2">
    <source>
        <dbReference type="Pfam" id="PF18740"/>
    </source>
</evidence>
<dbReference type="InterPro" id="IPR049530">
    <property type="entry name" value="EC042_2821"/>
</dbReference>
<dbReference type="Pfam" id="PF18740">
    <property type="entry name" value="EC042_2821"/>
    <property type="match status" value="1"/>
</dbReference>
<keyword evidence="4" id="KW-1185">Reference proteome</keyword>
<feature type="domain" description="EC042-2821-like Restriction Endonuclease-like" evidence="2">
    <location>
        <begin position="244"/>
        <end position="312"/>
    </location>
</feature>
<proteinExistence type="predicted"/>
<feature type="domain" description="DUF3644" evidence="1">
    <location>
        <begin position="11"/>
        <end position="192"/>
    </location>
</feature>
<organism evidence="3 4">
    <name type="scientific">Nocardia beijingensis</name>
    <dbReference type="NCBI Taxonomy" id="95162"/>
    <lineage>
        <taxon>Bacteria</taxon>
        <taxon>Bacillati</taxon>
        <taxon>Actinomycetota</taxon>
        <taxon>Actinomycetes</taxon>
        <taxon>Mycobacteriales</taxon>
        <taxon>Nocardiaceae</taxon>
        <taxon>Nocardia</taxon>
    </lineage>
</organism>
<evidence type="ECO:0000313" key="4">
    <source>
        <dbReference type="Proteomes" id="UP001611450"/>
    </source>
</evidence>
<comment type="caution">
    <text evidence="3">The sequence shown here is derived from an EMBL/GenBank/DDBJ whole genome shotgun (WGS) entry which is preliminary data.</text>
</comment>
<evidence type="ECO:0000259" key="1">
    <source>
        <dbReference type="Pfam" id="PF12358"/>
    </source>
</evidence>